<accession>A0A0A9H9U3</accession>
<proteinExistence type="predicted"/>
<sequence length="25" mass="2967">MAQCKAYPSHLFNSRTRRPSKIDLF</sequence>
<dbReference type="AlphaFoldDB" id="A0A0A9H9U3"/>
<dbReference type="EMBL" id="GBRH01164369">
    <property type="protein sequence ID" value="JAE33527.1"/>
    <property type="molecule type" value="Transcribed_RNA"/>
</dbReference>
<evidence type="ECO:0000313" key="1">
    <source>
        <dbReference type="EMBL" id="JAE33527.1"/>
    </source>
</evidence>
<reference evidence="1" key="2">
    <citation type="journal article" date="2015" name="Data Brief">
        <title>Shoot transcriptome of the giant reed, Arundo donax.</title>
        <authorList>
            <person name="Barrero R.A."/>
            <person name="Guerrero F.D."/>
            <person name="Moolhuijzen P."/>
            <person name="Goolsby J.A."/>
            <person name="Tidwell J."/>
            <person name="Bellgard S.E."/>
            <person name="Bellgard M.I."/>
        </authorList>
    </citation>
    <scope>NUCLEOTIDE SEQUENCE</scope>
    <source>
        <tissue evidence="1">Shoot tissue taken approximately 20 cm above the soil surface</tissue>
    </source>
</reference>
<protein>
    <submittedName>
        <fullName evidence="1">Uncharacterized protein</fullName>
    </submittedName>
</protein>
<organism evidence="1">
    <name type="scientific">Arundo donax</name>
    <name type="common">Giant reed</name>
    <name type="synonym">Donax arundinaceus</name>
    <dbReference type="NCBI Taxonomy" id="35708"/>
    <lineage>
        <taxon>Eukaryota</taxon>
        <taxon>Viridiplantae</taxon>
        <taxon>Streptophyta</taxon>
        <taxon>Embryophyta</taxon>
        <taxon>Tracheophyta</taxon>
        <taxon>Spermatophyta</taxon>
        <taxon>Magnoliopsida</taxon>
        <taxon>Liliopsida</taxon>
        <taxon>Poales</taxon>
        <taxon>Poaceae</taxon>
        <taxon>PACMAD clade</taxon>
        <taxon>Arundinoideae</taxon>
        <taxon>Arundineae</taxon>
        <taxon>Arundo</taxon>
    </lineage>
</organism>
<reference evidence="1" key="1">
    <citation type="submission" date="2014-09" db="EMBL/GenBank/DDBJ databases">
        <authorList>
            <person name="Magalhaes I.L.F."/>
            <person name="Oliveira U."/>
            <person name="Santos F.R."/>
            <person name="Vidigal T.H.D.A."/>
            <person name="Brescovit A.D."/>
            <person name="Santos A.J."/>
        </authorList>
    </citation>
    <scope>NUCLEOTIDE SEQUENCE</scope>
    <source>
        <tissue evidence="1">Shoot tissue taken approximately 20 cm above the soil surface</tissue>
    </source>
</reference>
<name>A0A0A9H9U3_ARUDO</name>